<dbReference type="OrthoDB" id="162563at2"/>
<gene>
    <name evidence="1" type="ORF">SAMN04490220_8705</name>
</gene>
<evidence type="ECO:0000313" key="1">
    <source>
        <dbReference type="EMBL" id="SEE84945.1"/>
    </source>
</evidence>
<evidence type="ECO:0008006" key="3">
    <source>
        <dbReference type="Google" id="ProtNLM"/>
    </source>
</evidence>
<accession>A0A1H5M6R0</accession>
<dbReference type="Gene3D" id="2.30.110.10">
    <property type="entry name" value="Electron Transport, Fmn-binding Protein, Chain A"/>
    <property type="match status" value="1"/>
</dbReference>
<dbReference type="EMBL" id="FNTL01000005">
    <property type="protein sequence ID" value="SEE84945.1"/>
    <property type="molecule type" value="Genomic_DNA"/>
</dbReference>
<dbReference type="InterPro" id="IPR012349">
    <property type="entry name" value="Split_barrel_FMN-bd"/>
</dbReference>
<organism evidence="1 2">
    <name type="scientific">Rhodococcus jostii</name>
    <dbReference type="NCBI Taxonomy" id="132919"/>
    <lineage>
        <taxon>Bacteria</taxon>
        <taxon>Bacillati</taxon>
        <taxon>Actinomycetota</taxon>
        <taxon>Actinomycetes</taxon>
        <taxon>Mycobacteriales</taxon>
        <taxon>Nocardiaceae</taxon>
        <taxon>Rhodococcus</taxon>
    </lineage>
</organism>
<reference evidence="2" key="1">
    <citation type="submission" date="2016-10" db="EMBL/GenBank/DDBJ databases">
        <authorList>
            <person name="Varghese N."/>
        </authorList>
    </citation>
    <scope>NUCLEOTIDE SEQUENCE [LARGE SCALE GENOMIC DNA]</scope>
    <source>
        <strain evidence="2">DSM 44719</strain>
    </source>
</reference>
<name>A0A1H5M6R0_RHOJO</name>
<dbReference type="Proteomes" id="UP000183407">
    <property type="component" value="Unassembled WGS sequence"/>
</dbReference>
<proteinExistence type="predicted"/>
<protein>
    <recommendedName>
        <fullName evidence="3">DUF2255 family protein</fullName>
    </recommendedName>
</protein>
<sequence>MNSWRPQDARAVTAPEEVQVVIRRGDGSLRRPTTIWIVGDGDRVFVRSTNGRTADWFRGALATGTGRIVARSTTHDVEFTEADDGDLARVDAAYRAKYGRYASIVDHLEKDGPRAATLEIHPA</sequence>
<evidence type="ECO:0000313" key="2">
    <source>
        <dbReference type="Proteomes" id="UP000183407"/>
    </source>
</evidence>
<dbReference type="InterPro" id="IPR016888">
    <property type="entry name" value="UCP028498"/>
</dbReference>
<dbReference type="RefSeq" id="WP_073366278.1">
    <property type="nucleotide sequence ID" value="NZ_FNTL01000005.1"/>
</dbReference>
<dbReference type="AlphaFoldDB" id="A0A1H5M6R0"/>
<dbReference type="Pfam" id="PF10012">
    <property type="entry name" value="DUF2255"/>
    <property type="match status" value="1"/>
</dbReference>